<keyword evidence="6 11" id="KW-0963">Cytoplasm</keyword>
<evidence type="ECO:0000313" key="12">
    <source>
        <dbReference type="EMBL" id="RDU64371.1"/>
    </source>
</evidence>
<dbReference type="RefSeq" id="WP_115550705.1">
    <property type="nucleotide sequence ID" value="NZ_CAONBV010000123.1"/>
</dbReference>
<dbReference type="GO" id="GO:0004801">
    <property type="term" value="F:transaldolase activity"/>
    <property type="evidence" value="ECO:0007669"/>
    <property type="project" value="UniProtKB-UniRule"/>
</dbReference>
<dbReference type="SUPFAM" id="SSF51569">
    <property type="entry name" value="Aldolase"/>
    <property type="match status" value="1"/>
</dbReference>
<keyword evidence="13" id="KW-1185">Reference proteome</keyword>
<dbReference type="PANTHER" id="PTHR10683:SF31">
    <property type="entry name" value="TRANSALDOLASE"/>
    <property type="match status" value="1"/>
</dbReference>
<proteinExistence type="inferred from homology"/>
<comment type="subcellular location">
    <subcellularLocation>
        <location evidence="2 11">Cytoplasm</location>
    </subcellularLocation>
</comment>
<dbReference type="InterPro" id="IPR001585">
    <property type="entry name" value="TAL/FSA"/>
</dbReference>
<keyword evidence="7 11" id="KW-0808">Transferase</keyword>
<evidence type="ECO:0000256" key="5">
    <source>
        <dbReference type="ARBA" id="ARBA00013151"/>
    </source>
</evidence>
<reference evidence="12 13" key="1">
    <citation type="submission" date="2018-04" db="EMBL/GenBank/DDBJ databases">
        <title>Novel Campyloabacter and Helicobacter Species and Strains.</title>
        <authorList>
            <person name="Mannion A.J."/>
            <person name="Shen Z."/>
            <person name="Fox J.G."/>
        </authorList>
    </citation>
    <scope>NUCLEOTIDE SEQUENCE [LARGE SCALE GENOMIC DNA]</scope>
    <source>
        <strain evidence="12 13">MIT 99-5101</strain>
    </source>
</reference>
<evidence type="ECO:0000256" key="9">
    <source>
        <dbReference type="ARBA" id="ARBA00023270"/>
    </source>
</evidence>
<evidence type="ECO:0000256" key="7">
    <source>
        <dbReference type="ARBA" id="ARBA00022679"/>
    </source>
</evidence>
<evidence type="ECO:0000256" key="2">
    <source>
        <dbReference type="ARBA" id="ARBA00004496"/>
    </source>
</evidence>
<dbReference type="PIRSF" id="PIRSF036915">
    <property type="entry name" value="Trnald_Bac_Plnt"/>
    <property type="match status" value="1"/>
</dbReference>
<feature type="active site" description="Schiff-base intermediate with substrate" evidence="11">
    <location>
        <position position="129"/>
    </location>
</feature>
<organism evidence="12 13">
    <name type="scientific">Helicobacter ganmani</name>
    <dbReference type="NCBI Taxonomy" id="60246"/>
    <lineage>
        <taxon>Bacteria</taxon>
        <taxon>Pseudomonadati</taxon>
        <taxon>Campylobacterota</taxon>
        <taxon>Epsilonproteobacteria</taxon>
        <taxon>Campylobacterales</taxon>
        <taxon>Helicobacteraceae</taxon>
        <taxon>Helicobacter</taxon>
    </lineage>
</organism>
<evidence type="ECO:0000256" key="6">
    <source>
        <dbReference type="ARBA" id="ARBA00022490"/>
    </source>
</evidence>
<comment type="similarity">
    <text evidence="4 11">Belongs to the transaldolase family. Type 2 subfamily.</text>
</comment>
<dbReference type="OrthoDB" id="9809101at2"/>
<dbReference type="NCBIfam" id="TIGR00876">
    <property type="entry name" value="tal_mycobact"/>
    <property type="match status" value="1"/>
</dbReference>
<comment type="caution">
    <text evidence="12">The sequence shown here is derived from an EMBL/GenBank/DDBJ whole genome shotgun (WGS) entry which is preliminary data.</text>
</comment>
<dbReference type="InterPro" id="IPR013785">
    <property type="entry name" value="Aldolase_TIM"/>
</dbReference>
<sequence length="334" mass="37201">MQESALLSLWCDFIERDFLENDFIKMIEGDLIEGATSNPTIFQQAFLSESYQAQKDSLKGKSPKEIYEALAKTDIQRAAELLKPLYDANPNDGYISIEVDPNLCEDAKATIEEGVRLFNDIGYPNVMIKIPATKAGFGAMGELIAQGISVNATLVFNKEQVVGCMEAFKKGYEQLKQTSKKELKDFPRAVVSIFVSRFDRKCDSILQEKGIPNATLGIKNAQYLYHILNSYSLSGVRALFASTGVKGEDLEPVYYIKELYHPYAVNTAPLTALNAFMELGDVEEAYLPDMDELEEFFASVKEAGVDLNKVSKELLEQGLEDFKVAFGKILASLE</sequence>
<dbReference type="PROSITE" id="PS01054">
    <property type="entry name" value="TRANSALDOLASE_1"/>
    <property type="match status" value="1"/>
</dbReference>
<dbReference type="UniPathway" id="UPA00115">
    <property type="reaction ID" value="UER00414"/>
</dbReference>
<keyword evidence="9 11" id="KW-0704">Schiff base</keyword>
<dbReference type="GO" id="GO:0006098">
    <property type="term" value="P:pentose-phosphate shunt"/>
    <property type="evidence" value="ECO:0007669"/>
    <property type="project" value="UniProtKB-UniRule"/>
</dbReference>
<dbReference type="NCBIfam" id="NF003026">
    <property type="entry name" value="PRK03903.1"/>
    <property type="match status" value="1"/>
</dbReference>
<accession>A0A3D8IIJ1</accession>
<evidence type="ECO:0000256" key="4">
    <source>
        <dbReference type="ARBA" id="ARBA00008426"/>
    </source>
</evidence>
<evidence type="ECO:0000256" key="8">
    <source>
        <dbReference type="ARBA" id="ARBA00023126"/>
    </source>
</evidence>
<evidence type="ECO:0000256" key="10">
    <source>
        <dbReference type="ARBA" id="ARBA00048810"/>
    </source>
</evidence>
<evidence type="ECO:0000313" key="13">
    <source>
        <dbReference type="Proteomes" id="UP000256650"/>
    </source>
</evidence>
<dbReference type="GO" id="GO:0005975">
    <property type="term" value="P:carbohydrate metabolic process"/>
    <property type="evidence" value="ECO:0007669"/>
    <property type="project" value="InterPro"/>
</dbReference>
<name>A0A3D8IIJ1_9HELI</name>
<dbReference type="Pfam" id="PF00923">
    <property type="entry name" value="TAL_FSA"/>
    <property type="match status" value="1"/>
</dbReference>
<comment type="catalytic activity">
    <reaction evidence="10 11">
        <text>D-sedoheptulose 7-phosphate + D-glyceraldehyde 3-phosphate = D-erythrose 4-phosphate + beta-D-fructose 6-phosphate</text>
        <dbReference type="Rhea" id="RHEA:17053"/>
        <dbReference type="ChEBI" id="CHEBI:16897"/>
        <dbReference type="ChEBI" id="CHEBI:57483"/>
        <dbReference type="ChEBI" id="CHEBI:57634"/>
        <dbReference type="ChEBI" id="CHEBI:59776"/>
        <dbReference type="EC" id="2.2.1.2"/>
    </reaction>
</comment>
<evidence type="ECO:0000256" key="3">
    <source>
        <dbReference type="ARBA" id="ARBA00004857"/>
    </source>
</evidence>
<evidence type="ECO:0000256" key="1">
    <source>
        <dbReference type="ARBA" id="ARBA00003518"/>
    </source>
</evidence>
<dbReference type="InterPro" id="IPR018225">
    <property type="entry name" value="Transaldolase_AS"/>
</dbReference>
<dbReference type="GO" id="GO:0005737">
    <property type="term" value="C:cytoplasm"/>
    <property type="evidence" value="ECO:0007669"/>
    <property type="project" value="UniProtKB-SubCell"/>
</dbReference>
<dbReference type="GeneID" id="82534820"/>
<dbReference type="AlphaFoldDB" id="A0A3D8IIJ1"/>
<dbReference type="HAMAP" id="MF_00493">
    <property type="entry name" value="Transaldolase_2"/>
    <property type="match status" value="1"/>
</dbReference>
<dbReference type="EC" id="2.2.1.2" evidence="5 11"/>
<protein>
    <recommendedName>
        <fullName evidence="5 11">Transaldolase</fullName>
        <ecNumber evidence="5 11">2.2.1.2</ecNumber>
    </recommendedName>
</protein>
<dbReference type="EMBL" id="NXLS01000001">
    <property type="protein sequence ID" value="RDU64371.1"/>
    <property type="molecule type" value="Genomic_DNA"/>
</dbReference>
<dbReference type="PANTHER" id="PTHR10683">
    <property type="entry name" value="TRANSALDOLASE"/>
    <property type="match status" value="1"/>
</dbReference>
<comment type="function">
    <text evidence="1 11">Transaldolase is important for the balance of metabolites in the pentose-phosphate pathway.</text>
</comment>
<dbReference type="Proteomes" id="UP000256650">
    <property type="component" value="Unassembled WGS sequence"/>
</dbReference>
<dbReference type="InterPro" id="IPR004732">
    <property type="entry name" value="Transaldolase_2"/>
</dbReference>
<dbReference type="Gene3D" id="3.20.20.70">
    <property type="entry name" value="Aldolase class I"/>
    <property type="match status" value="1"/>
</dbReference>
<keyword evidence="8 11" id="KW-0570">Pentose shunt</keyword>
<gene>
    <name evidence="11" type="primary">tal</name>
    <name evidence="12" type="ORF">CQA43_00735</name>
</gene>
<evidence type="ECO:0000256" key="11">
    <source>
        <dbReference type="HAMAP-Rule" id="MF_00493"/>
    </source>
</evidence>
<comment type="pathway">
    <text evidence="3 11">Carbohydrate degradation; pentose phosphate pathway; D-glyceraldehyde 3-phosphate and beta-D-fructose 6-phosphate from D-ribose 5-phosphate and D-xylulose 5-phosphate (non-oxidative stage): step 2/3.</text>
</comment>